<accession>A0A818NZQ7</accession>
<sequence length="91" mass="10258">MIVDMEDKKSDCWKCFGVLAYCYTTYSYSSSTRNMNKHIRICSGFNSSQTHFITSTETNYLQLINTSTSSSLISSSSSSSNNKSLESHKKK</sequence>
<feature type="region of interest" description="Disordered" evidence="1">
    <location>
        <begin position="70"/>
        <end position="91"/>
    </location>
</feature>
<dbReference type="EMBL" id="CAJNOO010000641">
    <property type="protein sequence ID" value="CAF0999176.1"/>
    <property type="molecule type" value="Genomic_DNA"/>
</dbReference>
<evidence type="ECO:0000313" key="2">
    <source>
        <dbReference type="EMBL" id="CAF0999176.1"/>
    </source>
</evidence>
<dbReference type="Proteomes" id="UP000663823">
    <property type="component" value="Unassembled WGS sequence"/>
</dbReference>
<evidence type="ECO:0000256" key="1">
    <source>
        <dbReference type="SAM" id="MobiDB-lite"/>
    </source>
</evidence>
<feature type="compositionally biased region" description="Low complexity" evidence="1">
    <location>
        <begin position="70"/>
        <end position="84"/>
    </location>
</feature>
<evidence type="ECO:0000313" key="4">
    <source>
        <dbReference type="EMBL" id="CAF3614363.1"/>
    </source>
</evidence>
<dbReference type="Proteomes" id="UP000663874">
    <property type="component" value="Unassembled WGS sequence"/>
</dbReference>
<gene>
    <name evidence="4" type="ORF">FNK824_LOCUS4076</name>
    <name evidence="3" type="ORF">OTI717_LOCUS5470</name>
    <name evidence="2" type="ORF">RFH988_LOCUS14077</name>
</gene>
<name>A0A818NZQ7_9BILA</name>
<protein>
    <submittedName>
        <fullName evidence="4">Uncharacterized protein</fullName>
    </submittedName>
</protein>
<proteinExistence type="predicted"/>
<dbReference type="EMBL" id="CAJOBE010000288">
    <property type="protein sequence ID" value="CAF3614363.1"/>
    <property type="molecule type" value="Genomic_DNA"/>
</dbReference>
<organism evidence="4 5">
    <name type="scientific">Rotaria sordida</name>
    <dbReference type="NCBI Taxonomy" id="392033"/>
    <lineage>
        <taxon>Eukaryota</taxon>
        <taxon>Metazoa</taxon>
        <taxon>Spiralia</taxon>
        <taxon>Gnathifera</taxon>
        <taxon>Rotifera</taxon>
        <taxon>Eurotatoria</taxon>
        <taxon>Bdelloidea</taxon>
        <taxon>Philodinida</taxon>
        <taxon>Philodinidae</taxon>
        <taxon>Rotaria</taxon>
    </lineage>
</organism>
<reference evidence="4" key="1">
    <citation type="submission" date="2021-02" db="EMBL/GenBank/DDBJ databases">
        <authorList>
            <person name="Nowell W R."/>
        </authorList>
    </citation>
    <scope>NUCLEOTIDE SEQUENCE</scope>
</reference>
<evidence type="ECO:0000313" key="3">
    <source>
        <dbReference type="EMBL" id="CAF3574262.1"/>
    </source>
</evidence>
<dbReference type="EMBL" id="CAJOAX010000358">
    <property type="protein sequence ID" value="CAF3574262.1"/>
    <property type="molecule type" value="Genomic_DNA"/>
</dbReference>
<dbReference type="Proteomes" id="UP000663882">
    <property type="component" value="Unassembled WGS sequence"/>
</dbReference>
<evidence type="ECO:0000313" key="5">
    <source>
        <dbReference type="Proteomes" id="UP000663874"/>
    </source>
</evidence>
<comment type="caution">
    <text evidence="4">The sequence shown here is derived from an EMBL/GenBank/DDBJ whole genome shotgun (WGS) entry which is preliminary data.</text>
</comment>
<dbReference type="AlphaFoldDB" id="A0A818NZQ7"/>